<evidence type="ECO:0000313" key="3">
    <source>
        <dbReference type="Proteomes" id="UP000242181"/>
    </source>
</evidence>
<keyword evidence="2" id="KW-0808">Transferase</keyword>
<proteinExistence type="predicted"/>
<gene>
    <name evidence="2" type="ORF">C7I36_09005</name>
</gene>
<evidence type="ECO:0000313" key="2">
    <source>
        <dbReference type="EMBL" id="PSJ42795.1"/>
    </source>
</evidence>
<dbReference type="RefSeq" id="WP_106453384.1">
    <property type="nucleotide sequence ID" value="NZ_PXYH01000010.1"/>
</dbReference>
<sequence>MPNHNNLPHVYVISLPRHHERRSLISKQLNRLGFNFEFIEGIDGSKLDSETLDKVDLEFCKKKFGHSMNNSEIGCALSHIKVYEKIIEERLESAIVLEDDAFLLSVLPAVLKSALKKQPNFELLYLFHGKAKSWPIKNRLPDGYRLAKYRYPSNKSKRCIIGAVGYVLSQSGAKRLLELAHPVRMPADYLTGYLQWHRLNTYGIEPNCIDTGHLDTTIPGRDYGVHIENNK</sequence>
<dbReference type="AlphaFoldDB" id="A0A2P7QXX0"/>
<dbReference type="EMBL" id="PXYH01000010">
    <property type="protein sequence ID" value="PSJ42795.1"/>
    <property type="molecule type" value="Genomic_DNA"/>
</dbReference>
<organism evidence="2 3">
    <name type="scientific">Zobellella taiwanensis</name>
    <dbReference type="NCBI Taxonomy" id="347535"/>
    <lineage>
        <taxon>Bacteria</taxon>
        <taxon>Pseudomonadati</taxon>
        <taxon>Pseudomonadota</taxon>
        <taxon>Gammaproteobacteria</taxon>
        <taxon>Aeromonadales</taxon>
        <taxon>Aeromonadaceae</taxon>
        <taxon>Zobellella</taxon>
    </lineage>
</organism>
<feature type="domain" description="Glycosyl transferase family 25" evidence="1">
    <location>
        <begin position="9"/>
        <end position="191"/>
    </location>
</feature>
<evidence type="ECO:0000259" key="1">
    <source>
        <dbReference type="Pfam" id="PF01755"/>
    </source>
</evidence>
<keyword evidence="3" id="KW-1185">Reference proteome</keyword>
<dbReference type="InterPro" id="IPR002654">
    <property type="entry name" value="Glyco_trans_25"/>
</dbReference>
<dbReference type="Pfam" id="PF01755">
    <property type="entry name" value="Glyco_transf_25"/>
    <property type="match status" value="1"/>
</dbReference>
<protein>
    <submittedName>
        <fullName evidence="2">LPS biosynthesis glycosyltransferase</fullName>
    </submittedName>
</protein>
<name>A0A2P7QXX0_9GAMM</name>
<dbReference type="OrthoDB" id="9816113at2"/>
<reference evidence="2 3" key="1">
    <citation type="submission" date="2018-03" db="EMBL/GenBank/DDBJ databases">
        <title>The draft genome of Zobellella taiwanensis JCM 13381.</title>
        <authorList>
            <person name="Liu L."/>
            <person name="Li L."/>
            <person name="Wang T."/>
            <person name="Zhang X."/>
            <person name="Liang L."/>
        </authorList>
    </citation>
    <scope>NUCLEOTIDE SEQUENCE [LARGE SCALE GENOMIC DNA]</scope>
    <source>
        <strain evidence="2 3">JCM 13381</strain>
    </source>
</reference>
<dbReference type="GO" id="GO:0016740">
    <property type="term" value="F:transferase activity"/>
    <property type="evidence" value="ECO:0007669"/>
    <property type="project" value="UniProtKB-KW"/>
</dbReference>
<dbReference type="Proteomes" id="UP000242181">
    <property type="component" value="Unassembled WGS sequence"/>
</dbReference>
<comment type="caution">
    <text evidence="2">The sequence shown here is derived from an EMBL/GenBank/DDBJ whole genome shotgun (WGS) entry which is preliminary data.</text>
</comment>
<dbReference type="CDD" id="cd06532">
    <property type="entry name" value="Glyco_transf_25"/>
    <property type="match status" value="1"/>
</dbReference>
<accession>A0A2P7QXX0</accession>